<dbReference type="SUPFAM" id="SSF49299">
    <property type="entry name" value="PKD domain"/>
    <property type="match status" value="1"/>
</dbReference>
<dbReference type="EMBL" id="FRAA01000003">
    <property type="protein sequence ID" value="SHK13813.1"/>
    <property type="molecule type" value="Genomic_DNA"/>
</dbReference>
<dbReference type="SMART" id="SM00089">
    <property type="entry name" value="PKD"/>
    <property type="match status" value="1"/>
</dbReference>
<dbReference type="PROSITE" id="PS50093">
    <property type="entry name" value="PKD"/>
    <property type="match status" value="1"/>
</dbReference>
<dbReference type="InterPro" id="IPR013783">
    <property type="entry name" value="Ig-like_fold"/>
</dbReference>
<proteinExistence type="predicted"/>
<accession>A0A1M6Q0X4</accession>
<dbReference type="InterPro" id="IPR022409">
    <property type="entry name" value="PKD/Chitinase_dom"/>
</dbReference>
<dbReference type="CDD" id="cd00146">
    <property type="entry name" value="PKD"/>
    <property type="match status" value="1"/>
</dbReference>
<protein>
    <submittedName>
        <fullName evidence="2">PKD domain-containing protein</fullName>
    </submittedName>
</protein>
<evidence type="ECO:0000313" key="3">
    <source>
        <dbReference type="Proteomes" id="UP000184474"/>
    </source>
</evidence>
<dbReference type="Proteomes" id="UP000184474">
    <property type="component" value="Unassembled WGS sequence"/>
</dbReference>
<organism evidence="2 3">
    <name type="scientific">Reichenbachiella agariperforans</name>
    <dbReference type="NCBI Taxonomy" id="156994"/>
    <lineage>
        <taxon>Bacteria</taxon>
        <taxon>Pseudomonadati</taxon>
        <taxon>Bacteroidota</taxon>
        <taxon>Cytophagia</taxon>
        <taxon>Cytophagales</taxon>
        <taxon>Reichenbachiellaceae</taxon>
        <taxon>Reichenbachiella</taxon>
    </lineage>
</organism>
<evidence type="ECO:0000313" key="2">
    <source>
        <dbReference type="EMBL" id="SHK13813.1"/>
    </source>
</evidence>
<dbReference type="Pfam" id="PF18911">
    <property type="entry name" value="PKD_4"/>
    <property type="match status" value="1"/>
</dbReference>
<sequence length="492" mass="53702">MSMMIMGIVMMGCSTDEGGEPEAKDPIASFQAAVDEVDFFEVSFTNFSQNATTYTWDFGDETGTSTEENPVYTYTAGGKYTVTLTAANDAGVEAEFSSELTIKDPDAQLTLLAGTTSKTWKLLRDGASLGIGPDEATWYSWWAMVNDGSRNCLYDDEFIFSRDGQFEYNGNGTFWGEADYYADSDKADLNETCFEESVANMTVDGVDYSSWMSSDTHSYEYNSTEGSITLTGSGAWMGLYKLGTTEYNIKGVVPPASTSFSATLMDGEESGVDTLHVGFQYDGQYWKAIYVSYENPADEPDLLTEAPVFGEDLADISPATMSHSFASATDFVELGAIAGNSLITVGADDPADASAAKVGQFDRVAEDYQEAQLMTSPDAKDIQFDNLTTISLEVYLPSSNDYSTTLTKVVELGIADQSATQEWWNAIYKYTSDELELDTWVTLTYQIDTPTAAPAEGTSPKDRTDLDMFYINIGGAGHSVAGTFYVRNLKFE</sequence>
<keyword evidence="3" id="KW-1185">Reference proteome</keyword>
<dbReference type="InterPro" id="IPR000601">
    <property type="entry name" value="PKD_dom"/>
</dbReference>
<dbReference type="InterPro" id="IPR035986">
    <property type="entry name" value="PKD_dom_sf"/>
</dbReference>
<dbReference type="STRING" id="156994.SAMN04488028_103127"/>
<evidence type="ECO:0000259" key="1">
    <source>
        <dbReference type="PROSITE" id="PS50093"/>
    </source>
</evidence>
<gene>
    <name evidence="2" type="ORF">SAMN04488028_103127</name>
</gene>
<name>A0A1M6Q0X4_REIAG</name>
<dbReference type="AlphaFoldDB" id="A0A1M6Q0X4"/>
<reference evidence="3" key="1">
    <citation type="submission" date="2016-11" db="EMBL/GenBank/DDBJ databases">
        <authorList>
            <person name="Varghese N."/>
            <person name="Submissions S."/>
        </authorList>
    </citation>
    <scope>NUCLEOTIDE SEQUENCE [LARGE SCALE GENOMIC DNA]</scope>
    <source>
        <strain evidence="3">DSM 26134</strain>
    </source>
</reference>
<dbReference type="Gene3D" id="2.60.40.10">
    <property type="entry name" value="Immunoglobulins"/>
    <property type="match status" value="1"/>
</dbReference>
<feature type="domain" description="PKD" evidence="1">
    <location>
        <begin position="48"/>
        <end position="109"/>
    </location>
</feature>